<evidence type="ECO:0000256" key="3">
    <source>
        <dbReference type="ARBA" id="ARBA00022617"/>
    </source>
</evidence>
<evidence type="ECO:0000256" key="6">
    <source>
        <dbReference type="ARBA" id="ARBA00022989"/>
    </source>
</evidence>
<keyword evidence="8 11" id="KW-0408">Iron</keyword>
<keyword evidence="3 11" id="KW-0349">Heme</keyword>
<dbReference type="AlphaFoldDB" id="A0A7N0T601"/>
<protein>
    <recommendedName>
        <fullName evidence="15">Cytochrome P450</fullName>
    </recommendedName>
</protein>
<evidence type="ECO:0000256" key="9">
    <source>
        <dbReference type="ARBA" id="ARBA00023033"/>
    </source>
</evidence>
<accession>A0A7N0T601</accession>
<feature type="binding site" description="axial binding residue" evidence="11">
    <location>
        <position position="237"/>
    </location>
    <ligand>
        <name>heme</name>
        <dbReference type="ChEBI" id="CHEBI:30413"/>
    </ligand>
    <ligandPart>
        <name>Fe</name>
        <dbReference type="ChEBI" id="CHEBI:18248"/>
    </ligandPart>
</feature>
<dbReference type="EnsemblPlants" id="Kaladp0024s0156.1.v1.1">
    <property type="protein sequence ID" value="Kaladp0024s0156.1.v1.1"/>
    <property type="gene ID" value="Kaladp0024s0156.v1.1"/>
</dbReference>
<keyword evidence="10" id="KW-0472">Membrane</keyword>
<comment type="subcellular location">
    <subcellularLocation>
        <location evidence="1">Membrane</location>
    </subcellularLocation>
</comment>
<dbReference type="InterPro" id="IPR036396">
    <property type="entry name" value="Cyt_P450_sf"/>
</dbReference>
<keyword evidence="4" id="KW-0812">Transmembrane</keyword>
<evidence type="ECO:0000256" key="12">
    <source>
        <dbReference type="RuleBase" id="RU000461"/>
    </source>
</evidence>
<evidence type="ECO:0000256" key="2">
    <source>
        <dbReference type="ARBA" id="ARBA00010617"/>
    </source>
</evidence>
<dbReference type="Pfam" id="PF00067">
    <property type="entry name" value="p450"/>
    <property type="match status" value="1"/>
</dbReference>
<dbReference type="OMA" id="MSEVIFR"/>
<reference evidence="13" key="1">
    <citation type="submission" date="2021-01" db="UniProtKB">
        <authorList>
            <consortium name="EnsemblPlants"/>
        </authorList>
    </citation>
    <scope>IDENTIFICATION</scope>
</reference>
<dbReference type="PRINTS" id="PR00463">
    <property type="entry name" value="EP450I"/>
</dbReference>
<keyword evidence="9 12" id="KW-0503">Monooxygenase</keyword>
<evidence type="ECO:0000313" key="14">
    <source>
        <dbReference type="Proteomes" id="UP000594263"/>
    </source>
</evidence>
<comment type="cofactor">
    <cofactor evidence="11">
        <name>heme</name>
        <dbReference type="ChEBI" id="CHEBI:30413"/>
    </cofactor>
</comment>
<name>A0A7N0T601_KALFE</name>
<dbReference type="PANTHER" id="PTHR24282:SF211">
    <property type="entry name" value="CYTOCHROME P450-RELATED"/>
    <property type="match status" value="1"/>
</dbReference>
<keyword evidence="5 11" id="KW-0479">Metal-binding</keyword>
<organism evidence="13 14">
    <name type="scientific">Kalanchoe fedtschenkoi</name>
    <name type="common">Lavender scallops</name>
    <name type="synonym">South American air plant</name>
    <dbReference type="NCBI Taxonomy" id="63787"/>
    <lineage>
        <taxon>Eukaryota</taxon>
        <taxon>Viridiplantae</taxon>
        <taxon>Streptophyta</taxon>
        <taxon>Embryophyta</taxon>
        <taxon>Tracheophyta</taxon>
        <taxon>Spermatophyta</taxon>
        <taxon>Magnoliopsida</taxon>
        <taxon>eudicotyledons</taxon>
        <taxon>Gunneridae</taxon>
        <taxon>Pentapetalae</taxon>
        <taxon>Saxifragales</taxon>
        <taxon>Crassulaceae</taxon>
        <taxon>Kalanchoe</taxon>
    </lineage>
</organism>
<dbReference type="PANTHER" id="PTHR24282">
    <property type="entry name" value="CYTOCHROME P450 FAMILY MEMBER"/>
    <property type="match status" value="1"/>
</dbReference>
<dbReference type="InterPro" id="IPR017972">
    <property type="entry name" value="Cyt_P450_CS"/>
</dbReference>
<dbReference type="SUPFAM" id="SSF48264">
    <property type="entry name" value="Cytochrome P450"/>
    <property type="match status" value="1"/>
</dbReference>
<evidence type="ECO:0000256" key="8">
    <source>
        <dbReference type="ARBA" id="ARBA00023004"/>
    </source>
</evidence>
<keyword evidence="14" id="KW-1185">Reference proteome</keyword>
<comment type="similarity">
    <text evidence="2 12">Belongs to the cytochrome P450 family.</text>
</comment>
<evidence type="ECO:0000256" key="5">
    <source>
        <dbReference type="ARBA" id="ARBA00022723"/>
    </source>
</evidence>
<evidence type="ECO:0000313" key="13">
    <source>
        <dbReference type="EnsemblPlants" id="Kaladp0024s0156.1.v1.1"/>
    </source>
</evidence>
<dbReference type="GO" id="GO:0005506">
    <property type="term" value="F:iron ion binding"/>
    <property type="evidence" value="ECO:0007669"/>
    <property type="project" value="InterPro"/>
</dbReference>
<dbReference type="InterPro" id="IPR050665">
    <property type="entry name" value="Cytochrome_P450_Monooxygen"/>
</dbReference>
<proteinExistence type="inferred from homology"/>
<dbReference type="Proteomes" id="UP000594263">
    <property type="component" value="Unplaced"/>
</dbReference>
<dbReference type="InterPro" id="IPR002401">
    <property type="entry name" value="Cyt_P450_E_grp-I"/>
</dbReference>
<dbReference type="Gene3D" id="1.10.630.10">
    <property type="entry name" value="Cytochrome P450"/>
    <property type="match status" value="1"/>
</dbReference>
<evidence type="ECO:0000256" key="1">
    <source>
        <dbReference type="ARBA" id="ARBA00004370"/>
    </source>
</evidence>
<evidence type="ECO:0000256" key="11">
    <source>
        <dbReference type="PIRSR" id="PIRSR602401-1"/>
    </source>
</evidence>
<dbReference type="PRINTS" id="PR00385">
    <property type="entry name" value="P450"/>
</dbReference>
<dbReference type="InterPro" id="IPR001128">
    <property type="entry name" value="Cyt_P450"/>
</dbReference>
<dbReference type="GO" id="GO:0004497">
    <property type="term" value="F:monooxygenase activity"/>
    <property type="evidence" value="ECO:0007669"/>
    <property type="project" value="UniProtKB-KW"/>
</dbReference>
<evidence type="ECO:0000256" key="4">
    <source>
        <dbReference type="ARBA" id="ARBA00022692"/>
    </source>
</evidence>
<dbReference type="Gramene" id="Kaladp0024s0156.1.v1.1">
    <property type="protein sequence ID" value="Kaladp0024s0156.1.v1.1"/>
    <property type="gene ID" value="Kaladp0024s0156.v1.1"/>
</dbReference>
<evidence type="ECO:0008006" key="15">
    <source>
        <dbReference type="Google" id="ProtNLM"/>
    </source>
</evidence>
<evidence type="ECO:0000256" key="10">
    <source>
        <dbReference type="ARBA" id="ARBA00023136"/>
    </source>
</evidence>
<dbReference type="GO" id="GO:0020037">
    <property type="term" value="F:heme binding"/>
    <property type="evidence" value="ECO:0007669"/>
    <property type="project" value="InterPro"/>
</dbReference>
<dbReference type="GO" id="GO:0016020">
    <property type="term" value="C:membrane"/>
    <property type="evidence" value="ECO:0007669"/>
    <property type="project" value="UniProtKB-SubCell"/>
</dbReference>
<sequence>MKLIGLAARNLFRVQIPLLKFGKSRDEMEADEINKELREILVRMITSREEAEIDREAPGSFGDDFLASLVRAKNSGDPNKRISLEEMVDECKTFYFAGQETLNSSLTWTVYLLALHPHWQDEVRKEVGRVFGQNAPDPEGLAKLKTMGMVINEALRLYPPTAGITRRVQKKAVRLGNVTLPADMNLFIPTLWCHYNPDVWGQDAHRFKPERFAEGIAKATGNNMTAFMPFGLGQRNCVGSSFATAEVKTTLSMILQRFSFSLSPAYVHSPCLQVTLRPQHGVQLILHPL</sequence>
<keyword evidence="7 12" id="KW-0560">Oxidoreductase</keyword>
<dbReference type="PROSITE" id="PS00086">
    <property type="entry name" value="CYTOCHROME_P450"/>
    <property type="match status" value="1"/>
</dbReference>
<evidence type="ECO:0000256" key="7">
    <source>
        <dbReference type="ARBA" id="ARBA00023002"/>
    </source>
</evidence>
<keyword evidence="6" id="KW-1133">Transmembrane helix</keyword>
<dbReference type="GO" id="GO:0016705">
    <property type="term" value="F:oxidoreductase activity, acting on paired donors, with incorporation or reduction of molecular oxygen"/>
    <property type="evidence" value="ECO:0007669"/>
    <property type="project" value="InterPro"/>
</dbReference>